<evidence type="ECO:0000256" key="1">
    <source>
        <dbReference type="ARBA" id="ARBA00004141"/>
    </source>
</evidence>
<gene>
    <name evidence="7" type="ORF">EIP75_22145</name>
</gene>
<feature type="transmembrane region" description="Helical" evidence="5">
    <location>
        <begin position="124"/>
        <end position="142"/>
    </location>
</feature>
<evidence type="ECO:0000313" key="8">
    <source>
        <dbReference type="Proteomes" id="UP000269265"/>
    </source>
</evidence>
<feature type="transmembrane region" description="Helical" evidence="5">
    <location>
        <begin position="100"/>
        <end position="118"/>
    </location>
</feature>
<dbReference type="PANTHER" id="PTHR37422">
    <property type="entry name" value="TEICHURONIC ACID BIOSYNTHESIS PROTEIN TUAE"/>
    <property type="match status" value="1"/>
</dbReference>
<dbReference type="InterPro" id="IPR007016">
    <property type="entry name" value="O-antigen_ligase-rel_domated"/>
</dbReference>
<dbReference type="GO" id="GO:0016020">
    <property type="term" value="C:membrane"/>
    <property type="evidence" value="ECO:0007669"/>
    <property type="project" value="UniProtKB-SubCell"/>
</dbReference>
<feature type="transmembrane region" description="Helical" evidence="5">
    <location>
        <begin position="43"/>
        <end position="66"/>
    </location>
</feature>
<feature type="transmembrane region" description="Helical" evidence="5">
    <location>
        <begin position="72"/>
        <end position="88"/>
    </location>
</feature>
<keyword evidence="4 5" id="KW-0472">Membrane</keyword>
<feature type="transmembrane region" description="Helical" evidence="5">
    <location>
        <begin position="281"/>
        <end position="312"/>
    </location>
</feature>
<comment type="subcellular location">
    <subcellularLocation>
        <location evidence="1">Membrane</location>
        <topology evidence="1">Multi-pass membrane protein</topology>
    </subcellularLocation>
</comment>
<sequence>MTATASVHHVQHRSVSIIGLLMLMSVVLFFGSLFWMFSGQHMFLVQIPAVLLSFGLLLVTGMLYVINPPKQMGAVLLTLIFFTLDMTVRQGLVQGGGADAQSVVKGLIGVFLFGFGLFNGLRKVFAHPILGLFFIYAGYACLSATYSSTVLLGLGSGLTLLGIVFVAAKASTEDREGLQRLWMYIYIATVVAAVVSLAMLAFIPLYARDLADPGSFRLRGITGSANSLGPMVAVGFLISRMMARWAPTRGKRWMHYFFGAALAAALILTNSRASLLGLSGALLLSFFIVNQMSIIGVLLILMAGTMALAVALQPDLLKSVMGLVADLFSRSGSVQELTTLTGRSSIWEACWGLIKEKPLFGYGLGSVRVEIPKVFYDQYGNSAATAHNFVLESLISVGLVGTVPLVMLLVAVTAGLWRYVGKGVKDHGLDAHDSGMALCAFQVMTMFWIQSLVERVFSGTASPSAVCLGLCVATSVYLLRNKPRALRHNKSGLYTAHSPLRSA</sequence>
<organism evidence="7 8">
    <name type="scientific">Aquabacterium soli</name>
    <dbReference type="NCBI Taxonomy" id="2493092"/>
    <lineage>
        <taxon>Bacteria</taxon>
        <taxon>Pseudomonadati</taxon>
        <taxon>Pseudomonadota</taxon>
        <taxon>Betaproteobacteria</taxon>
        <taxon>Burkholderiales</taxon>
        <taxon>Aquabacterium</taxon>
    </lineage>
</organism>
<feature type="transmembrane region" description="Helical" evidence="5">
    <location>
        <begin position="394"/>
        <end position="417"/>
    </location>
</feature>
<dbReference type="PANTHER" id="PTHR37422:SF13">
    <property type="entry name" value="LIPOPOLYSACCHARIDE BIOSYNTHESIS PROTEIN PA4999-RELATED"/>
    <property type="match status" value="1"/>
</dbReference>
<feature type="transmembrane region" description="Helical" evidence="5">
    <location>
        <begin position="228"/>
        <end position="247"/>
    </location>
</feature>
<accession>A0A3R8S4C0</accession>
<dbReference type="Proteomes" id="UP000269265">
    <property type="component" value="Unassembled WGS sequence"/>
</dbReference>
<dbReference type="Pfam" id="PF04932">
    <property type="entry name" value="Wzy_C"/>
    <property type="match status" value="1"/>
</dbReference>
<protein>
    <submittedName>
        <fullName evidence="7">O-antigen ligase family protein</fullName>
    </submittedName>
</protein>
<evidence type="ECO:0000256" key="4">
    <source>
        <dbReference type="ARBA" id="ARBA00023136"/>
    </source>
</evidence>
<dbReference type="EMBL" id="RSED01000029">
    <property type="protein sequence ID" value="RRS01031.1"/>
    <property type="molecule type" value="Genomic_DNA"/>
</dbReference>
<feature type="transmembrane region" description="Helical" evidence="5">
    <location>
        <begin position="183"/>
        <end position="207"/>
    </location>
</feature>
<name>A0A3R8S4C0_9BURK</name>
<proteinExistence type="predicted"/>
<keyword evidence="2 5" id="KW-0812">Transmembrane</keyword>
<evidence type="ECO:0000313" key="7">
    <source>
        <dbReference type="EMBL" id="RRS01031.1"/>
    </source>
</evidence>
<feature type="transmembrane region" description="Helical" evidence="5">
    <location>
        <begin position="461"/>
        <end position="479"/>
    </location>
</feature>
<keyword evidence="7" id="KW-0436">Ligase</keyword>
<feature type="transmembrane region" description="Helical" evidence="5">
    <location>
        <begin position="15"/>
        <end position="36"/>
    </location>
</feature>
<feature type="transmembrane region" description="Helical" evidence="5">
    <location>
        <begin position="149"/>
        <end position="171"/>
    </location>
</feature>
<keyword evidence="3 5" id="KW-1133">Transmembrane helix</keyword>
<dbReference type="GO" id="GO:0016874">
    <property type="term" value="F:ligase activity"/>
    <property type="evidence" value="ECO:0007669"/>
    <property type="project" value="UniProtKB-KW"/>
</dbReference>
<feature type="domain" description="O-antigen ligase-related" evidence="6">
    <location>
        <begin position="260"/>
        <end position="404"/>
    </location>
</feature>
<reference evidence="7 8" key="1">
    <citation type="submission" date="2018-12" db="EMBL/GenBank/DDBJ databases">
        <title>The whole draft genome of Aquabacterium sp. SJQ9.</title>
        <authorList>
            <person name="Sun L."/>
            <person name="Gao X."/>
            <person name="Chen W."/>
            <person name="Huang K."/>
        </authorList>
    </citation>
    <scope>NUCLEOTIDE SEQUENCE [LARGE SCALE GENOMIC DNA]</scope>
    <source>
        <strain evidence="7 8">SJQ9</strain>
    </source>
</reference>
<dbReference type="AlphaFoldDB" id="A0A3R8S4C0"/>
<evidence type="ECO:0000256" key="5">
    <source>
        <dbReference type="SAM" id="Phobius"/>
    </source>
</evidence>
<dbReference type="OrthoDB" id="9795248at2"/>
<evidence type="ECO:0000259" key="6">
    <source>
        <dbReference type="Pfam" id="PF04932"/>
    </source>
</evidence>
<keyword evidence="8" id="KW-1185">Reference proteome</keyword>
<evidence type="ECO:0000256" key="3">
    <source>
        <dbReference type="ARBA" id="ARBA00022989"/>
    </source>
</evidence>
<comment type="caution">
    <text evidence="7">The sequence shown here is derived from an EMBL/GenBank/DDBJ whole genome shotgun (WGS) entry which is preliminary data.</text>
</comment>
<feature type="transmembrane region" description="Helical" evidence="5">
    <location>
        <begin position="253"/>
        <end position="269"/>
    </location>
</feature>
<dbReference type="InterPro" id="IPR051533">
    <property type="entry name" value="WaaL-like"/>
</dbReference>
<evidence type="ECO:0000256" key="2">
    <source>
        <dbReference type="ARBA" id="ARBA00022692"/>
    </source>
</evidence>